<accession>A0AAE1AK46</accession>
<evidence type="ECO:0000256" key="1">
    <source>
        <dbReference type="SAM" id="MobiDB-lite"/>
    </source>
</evidence>
<feature type="region of interest" description="Disordered" evidence="1">
    <location>
        <begin position="93"/>
        <end position="119"/>
    </location>
</feature>
<dbReference type="EMBL" id="JAWDGP010001678">
    <property type="protein sequence ID" value="KAK3789202.1"/>
    <property type="molecule type" value="Genomic_DNA"/>
</dbReference>
<dbReference type="Proteomes" id="UP001283361">
    <property type="component" value="Unassembled WGS sequence"/>
</dbReference>
<feature type="compositionally biased region" description="Polar residues" evidence="1">
    <location>
        <begin position="93"/>
        <end position="111"/>
    </location>
</feature>
<reference evidence="2" key="1">
    <citation type="journal article" date="2023" name="G3 (Bethesda)">
        <title>A reference genome for the long-term kleptoplast-retaining sea slug Elysia crispata morphotype clarki.</title>
        <authorList>
            <person name="Eastman K.E."/>
            <person name="Pendleton A.L."/>
            <person name="Shaikh M.A."/>
            <person name="Suttiyut T."/>
            <person name="Ogas R."/>
            <person name="Tomko P."/>
            <person name="Gavelis G."/>
            <person name="Widhalm J.R."/>
            <person name="Wisecaver J.H."/>
        </authorList>
    </citation>
    <scope>NUCLEOTIDE SEQUENCE</scope>
    <source>
        <strain evidence="2">ECLA1</strain>
    </source>
</reference>
<gene>
    <name evidence="2" type="ORF">RRG08_001593</name>
</gene>
<protein>
    <submittedName>
        <fullName evidence="2">Uncharacterized protein</fullName>
    </submittedName>
</protein>
<evidence type="ECO:0000313" key="3">
    <source>
        <dbReference type="Proteomes" id="UP001283361"/>
    </source>
</evidence>
<proteinExistence type="predicted"/>
<sequence>MWLVRLPVYQKKPLDERFEPHATPIRERQAPLKSFTSTRDNNYFRVARVLLPGLSAQLGAACCSAQCDQPDLCFCKSRRNFIVASPGVTTVSHITRPGQTSSPALTPSQPAHTEDLWSSPGGTRSFHLLGNNFPGGPLILRTGGAALTDPGVCAVSSITGRDRGPGSRHPATYAVLTVRFPPGESSYTPPGEELTATTRQGRAATHQLVRFLEKDRVNGY</sequence>
<keyword evidence="3" id="KW-1185">Reference proteome</keyword>
<organism evidence="2 3">
    <name type="scientific">Elysia crispata</name>
    <name type="common">lettuce slug</name>
    <dbReference type="NCBI Taxonomy" id="231223"/>
    <lineage>
        <taxon>Eukaryota</taxon>
        <taxon>Metazoa</taxon>
        <taxon>Spiralia</taxon>
        <taxon>Lophotrochozoa</taxon>
        <taxon>Mollusca</taxon>
        <taxon>Gastropoda</taxon>
        <taxon>Heterobranchia</taxon>
        <taxon>Euthyneura</taxon>
        <taxon>Panpulmonata</taxon>
        <taxon>Sacoglossa</taxon>
        <taxon>Placobranchoidea</taxon>
        <taxon>Plakobranchidae</taxon>
        <taxon>Elysia</taxon>
    </lineage>
</organism>
<dbReference type="AlphaFoldDB" id="A0AAE1AK46"/>
<name>A0AAE1AK46_9GAST</name>
<comment type="caution">
    <text evidence="2">The sequence shown here is derived from an EMBL/GenBank/DDBJ whole genome shotgun (WGS) entry which is preliminary data.</text>
</comment>
<evidence type="ECO:0000313" key="2">
    <source>
        <dbReference type="EMBL" id="KAK3789202.1"/>
    </source>
</evidence>